<dbReference type="AlphaFoldDB" id="A0A5C3PMB4"/>
<accession>A0A5C3PMB4</accession>
<organism evidence="2 3">
    <name type="scientific">Polyporus arcularius HHB13444</name>
    <dbReference type="NCBI Taxonomy" id="1314778"/>
    <lineage>
        <taxon>Eukaryota</taxon>
        <taxon>Fungi</taxon>
        <taxon>Dikarya</taxon>
        <taxon>Basidiomycota</taxon>
        <taxon>Agaricomycotina</taxon>
        <taxon>Agaricomycetes</taxon>
        <taxon>Polyporales</taxon>
        <taxon>Polyporaceae</taxon>
        <taxon>Polyporus</taxon>
    </lineage>
</organism>
<dbReference type="EMBL" id="ML211076">
    <property type="protein sequence ID" value="TFK89448.1"/>
    <property type="molecule type" value="Genomic_DNA"/>
</dbReference>
<keyword evidence="3" id="KW-1185">Reference proteome</keyword>
<name>A0A5C3PMB4_9APHY</name>
<evidence type="ECO:0000256" key="1">
    <source>
        <dbReference type="SAM" id="MobiDB-lite"/>
    </source>
</evidence>
<reference evidence="2 3" key="1">
    <citation type="journal article" date="2019" name="Nat. Ecol. Evol.">
        <title>Megaphylogeny resolves global patterns of mushroom evolution.</title>
        <authorList>
            <person name="Varga T."/>
            <person name="Krizsan K."/>
            <person name="Foldi C."/>
            <person name="Dima B."/>
            <person name="Sanchez-Garcia M."/>
            <person name="Sanchez-Ramirez S."/>
            <person name="Szollosi G.J."/>
            <person name="Szarkandi J.G."/>
            <person name="Papp V."/>
            <person name="Albert L."/>
            <person name="Andreopoulos W."/>
            <person name="Angelini C."/>
            <person name="Antonin V."/>
            <person name="Barry K.W."/>
            <person name="Bougher N.L."/>
            <person name="Buchanan P."/>
            <person name="Buyck B."/>
            <person name="Bense V."/>
            <person name="Catcheside P."/>
            <person name="Chovatia M."/>
            <person name="Cooper J."/>
            <person name="Damon W."/>
            <person name="Desjardin D."/>
            <person name="Finy P."/>
            <person name="Geml J."/>
            <person name="Haridas S."/>
            <person name="Hughes K."/>
            <person name="Justo A."/>
            <person name="Karasinski D."/>
            <person name="Kautmanova I."/>
            <person name="Kiss B."/>
            <person name="Kocsube S."/>
            <person name="Kotiranta H."/>
            <person name="LaButti K.M."/>
            <person name="Lechner B.E."/>
            <person name="Liimatainen K."/>
            <person name="Lipzen A."/>
            <person name="Lukacs Z."/>
            <person name="Mihaltcheva S."/>
            <person name="Morgado L.N."/>
            <person name="Niskanen T."/>
            <person name="Noordeloos M.E."/>
            <person name="Ohm R.A."/>
            <person name="Ortiz-Santana B."/>
            <person name="Ovrebo C."/>
            <person name="Racz N."/>
            <person name="Riley R."/>
            <person name="Savchenko A."/>
            <person name="Shiryaev A."/>
            <person name="Soop K."/>
            <person name="Spirin V."/>
            <person name="Szebenyi C."/>
            <person name="Tomsovsky M."/>
            <person name="Tulloss R.E."/>
            <person name="Uehling J."/>
            <person name="Grigoriev I.V."/>
            <person name="Vagvolgyi C."/>
            <person name="Papp T."/>
            <person name="Martin F.M."/>
            <person name="Miettinen O."/>
            <person name="Hibbett D.S."/>
            <person name="Nagy L.G."/>
        </authorList>
    </citation>
    <scope>NUCLEOTIDE SEQUENCE [LARGE SCALE GENOMIC DNA]</scope>
    <source>
        <strain evidence="2 3">HHB13444</strain>
    </source>
</reference>
<dbReference type="InParanoid" id="A0A5C3PMB4"/>
<feature type="region of interest" description="Disordered" evidence="1">
    <location>
        <begin position="35"/>
        <end position="59"/>
    </location>
</feature>
<sequence length="107" mass="11722">MSVLDNNIRIALILAATATAIGTVATTWSRVRSRTAAGKSAIPDRAEQREKLPPSLSAWRVSEDESSTWDPLRAQFSEAGIELWGHDSLYQRANKEHVLLSSGFATI</sequence>
<protein>
    <submittedName>
        <fullName evidence="2">Uncharacterized protein</fullName>
    </submittedName>
</protein>
<evidence type="ECO:0000313" key="2">
    <source>
        <dbReference type="EMBL" id="TFK89448.1"/>
    </source>
</evidence>
<evidence type="ECO:0000313" key="3">
    <source>
        <dbReference type="Proteomes" id="UP000308197"/>
    </source>
</evidence>
<gene>
    <name evidence="2" type="ORF">K466DRAFT_28348</name>
</gene>
<feature type="compositionally biased region" description="Basic and acidic residues" evidence="1">
    <location>
        <begin position="42"/>
        <end position="52"/>
    </location>
</feature>
<proteinExistence type="predicted"/>
<dbReference type="Proteomes" id="UP000308197">
    <property type="component" value="Unassembled WGS sequence"/>
</dbReference>